<dbReference type="InterPro" id="IPR030457">
    <property type="entry name" value="ELO_CS"/>
</dbReference>
<dbReference type="Proteomes" id="UP000838878">
    <property type="component" value="Chromosome 7"/>
</dbReference>
<dbReference type="EMBL" id="OV170227">
    <property type="protein sequence ID" value="CAH0728022.1"/>
    <property type="molecule type" value="Genomic_DNA"/>
</dbReference>
<keyword evidence="6 10" id="KW-1133">Transmembrane helix</keyword>
<dbReference type="OrthoDB" id="434092at2759"/>
<dbReference type="GO" id="GO:0030148">
    <property type="term" value="P:sphingolipid biosynthetic process"/>
    <property type="evidence" value="ECO:0007669"/>
    <property type="project" value="TreeGrafter"/>
</dbReference>
<evidence type="ECO:0000256" key="9">
    <source>
        <dbReference type="ARBA" id="ARBA00023160"/>
    </source>
</evidence>
<dbReference type="PANTHER" id="PTHR11157:SF21">
    <property type="entry name" value="ELONGATION OF VERY LONG CHAIN FATTY ACIDS PROTEIN"/>
    <property type="match status" value="1"/>
</dbReference>
<dbReference type="EC" id="2.3.1.199" evidence="10"/>
<keyword evidence="7 10" id="KW-0443">Lipid metabolism</keyword>
<reference evidence="11" key="1">
    <citation type="submission" date="2021-12" db="EMBL/GenBank/DDBJ databases">
        <authorList>
            <person name="Martin H S."/>
        </authorList>
    </citation>
    <scope>NUCLEOTIDE SEQUENCE</scope>
</reference>
<evidence type="ECO:0000256" key="2">
    <source>
        <dbReference type="ARBA" id="ARBA00022516"/>
    </source>
</evidence>
<dbReference type="GO" id="GO:0042761">
    <property type="term" value="P:very long-chain fatty acid biosynthetic process"/>
    <property type="evidence" value="ECO:0007669"/>
    <property type="project" value="TreeGrafter"/>
</dbReference>
<keyword evidence="3 10" id="KW-0808">Transferase</keyword>
<dbReference type="GO" id="GO:0019367">
    <property type="term" value="P:fatty acid elongation, saturated fatty acid"/>
    <property type="evidence" value="ECO:0007669"/>
    <property type="project" value="TreeGrafter"/>
</dbReference>
<accession>A0A8J9W7B6</accession>
<evidence type="ECO:0000256" key="4">
    <source>
        <dbReference type="ARBA" id="ARBA00022692"/>
    </source>
</evidence>
<dbReference type="AlphaFoldDB" id="A0A8J9W7B6"/>
<evidence type="ECO:0000256" key="7">
    <source>
        <dbReference type="ARBA" id="ARBA00023098"/>
    </source>
</evidence>
<dbReference type="Pfam" id="PF01151">
    <property type="entry name" value="ELO"/>
    <property type="match status" value="1"/>
</dbReference>
<feature type="transmembrane region" description="Helical" evidence="10">
    <location>
        <begin position="34"/>
        <end position="51"/>
    </location>
</feature>
<comment type="catalytic activity">
    <reaction evidence="10">
        <text>a very-long-chain acyl-CoA + malonyl-CoA + H(+) = a very-long-chain 3-oxoacyl-CoA + CO2 + CoA</text>
        <dbReference type="Rhea" id="RHEA:32727"/>
        <dbReference type="ChEBI" id="CHEBI:15378"/>
        <dbReference type="ChEBI" id="CHEBI:16526"/>
        <dbReference type="ChEBI" id="CHEBI:57287"/>
        <dbReference type="ChEBI" id="CHEBI:57384"/>
        <dbReference type="ChEBI" id="CHEBI:90725"/>
        <dbReference type="ChEBI" id="CHEBI:90736"/>
        <dbReference type="EC" id="2.3.1.199"/>
    </reaction>
</comment>
<dbReference type="GO" id="GO:0009922">
    <property type="term" value="F:fatty acid elongase activity"/>
    <property type="evidence" value="ECO:0007669"/>
    <property type="project" value="UniProtKB-EC"/>
</dbReference>
<gene>
    <name evidence="11" type="ORF">BINO364_LOCUS13287</name>
</gene>
<feature type="transmembrane region" description="Helical" evidence="10">
    <location>
        <begin position="145"/>
        <end position="164"/>
    </location>
</feature>
<evidence type="ECO:0000256" key="1">
    <source>
        <dbReference type="ARBA" id="ARBA00004141"/>
    </source>
</evidence>
<feature type="transmembrane region" description="Helical" evidence="10">
    <location>
        <begin position="170"/>
        <end position="191"/>
    </location>
</feature>
<comment type="subcellular location">
    <subcellularLocation>
        <location evidence="1">Membrane</location>
        <topology evidence="1">Multi-pass membrane protein</topology>
    </subcellularLocation>
</comment>
<keyword evidence="8 10" id="KW-0472">Membrane</keyword>
<comment type="similarity">
    <text evidence="10">Belongs to the ELO family.</text>
</comment>
<evidence type="ECO:0000313" key="12">
    <source>
        <dbReference type="Proteomes" id="UP000838878"/>
    </source>
</evidence>
<evidence type="ECO:0000256" key="6">
    <source>
        <dbReference type="ARBA" id="ARBA00022989"/>
    </source>
</evidence>
<keyword evidence="9 10" id="KW-0275">Fatty acid biosynthesis</keyword>
<protein>
    <recommendedName>
        <fullName evidence="10">Elongation of very long chain fatty acids protein</fullName>
        <ecNumber evidence="10">2.3.1.199</ecNumber>
    </recommendedName>
    <alternativeName>
        <fullName evidence="10">Very-long-chain 3-oxoacyl-CoA synthase</fullName>
    </alternativeName>
</protein>
<dbReference type="GO" id="GO:0005789">
    <property type="term" value="C:endoplasmic reticulum membrane"/>
    <property type="evidence" value="ECO:0007669"/>
    <property type="project" value="TreeGrafter"/>
</dbReference>
<sequence>MAEIIRKAIKAYNIVFYDWTDPRTNSWFLVAKPYEGLILLGLYLFFVLKLGPKWMKNRAPFNVNKLMIAYNILQVFLCAYIFVEATKAWGQYKLFCEPIDYSESKDALNAVNITYLYYISKLLDLIDTIFFVLRKKFSQISFLHVYHHTGMVMLIWGGITYLPGGHGTSVGLINSFVHVVMYSYYLLTIVFPQVKYSLRWKKYVTQIQIIQFFLCVVHIGSLVFIPDCAYPRWVVTVFLPQNLFMLVLFVDFYIKTYIKKPKENILVISTKTNGTKENIECYSNNEKTGDLQFHVDRIDDSKLLLRKVNQSEKYCKV</sequence>
<feature type="transmembrane region" description="Helical" evidence="10">
    <location>
        <begin position="203"/>
        <end position="225"/>
    </location>
</feature>
<evidence type="ECO:0000256" key="10">
    <source>
        <dbReference type="RuleBase" id="RU361115"/>
    </source>
</evidence>
<keyword evidence="12" id="KW-1185">Reference proteome</keyword>
<evidence type="ECO:0000256" key="3">
    <source>
        <dbReference type="ARBA" id="ARBA00022679"/>
    </source>
</evidence>
<proteinExistence type="inferred from homology"/>
<keyword evidence="5 10" id="KW-0276">Fatty acid metabolism</keyword>
<evidence type="ECO:0000313" key="11">
    <source>
        <dbReference type="EMBL" id="CAH0728022.1"/>
    </source>
</evidence>
<feature type="transmembrane region" description="Helical" evidence="10">
    <location>
        <begin position="231"/>
        <end position="254"/>
    </location>
</feature>
<organism evidence="11 12">
    <name type="scientific">Brenthis ino</name>
    <name type="common">lesser marbled fritillary</name>
    <dbReference type="NCBI Taxonomy" id="405034"/>
    <lineage>
        <taxon>Eukaryota</taxon>
        <taxon>Metazoa</taxon>
        <taxon>Ecdysozoa</taxon>
        <taxon>Arthropoda</taxon>
        <taxon>Hexapoda</taxon>
        <taxon>Insecta</taxon>
        <taxon>Pterygota</taxon>
        <taxon>Neoptera</taxon>
        <taxon>Endopterygota</taxon>
        <taxon>Lepidoptera</taxon>
        <taxon>Glossata</taxon>
        <taxon>Ditrysia</taxon>
        <taxon>Papilionoidea</taxon>
        <taxon>Nymphalidae</taxon>
        <taxon>Heliconiinae</taxon>
        <taxon>Argynnini</taxon>
        <taxon>Brenthis</taxon>
    </lineage>
</organism>
<dbReference type="PANTHER" id="PTHR11157">
    <property type="entry name" value="FATTY ACID ACYL TRANSFERASE-RELATED"/>
    <property type="match status" value="1"/>
</dbReference>
<evidence type="ECO:0000256" key="8">
    <source>
        <dbReference type="ARBA" id="ARBA00023136"/>
    </source>
</evidence>
<feature type="transmembrane region" description="Helical" evidence="10">
    <location>
        <begin position="63"/>
        <end position="83"/>
    </location>
</feature>
<dbReference type="PROSITE" id="PS01188">
    <property type="entry name" value="ELO"/>
    <property type="match status" value="1"/>
</dbReference>
<feature type="transmembrane region" description="Helical" evidence="10">
    <location>
        <begin position="115"/>
        <end position="133"/>
    </location>
</feature>
<feature type="non-terminal residue" evidence="11">
    <location>
        <position position="317"/>
    </location>
</feature>
<keyword evidence="2 10" id="KW-0444">Lipid biosynthesis</keyword>
<name>A0A8J9W7B6_9NEOP</name>
<dbReference type="InterPro" id="IPR002076">
    <property type="entry name" value="ELO_fam"/>
</dbReference>
<keyword evidence="4 10" id="KW-0812">Transmembrane</keyword>
<dbReference type="GO" id="GO:0034626">
    <property type="term" value="P:fatty acid elongation, polyunsaturated fatty acid"/>
    <property type="evidence" value="ECO:0007669"/>
    <property type="project" value="TreeGrafter"/>
</dbReference>
<dbReference type="GO" id="GO:0034625">
    <property type="term" value="P:fatty acid elongation, monounsaturated fatty acid"/>
    <property type="evidence" value="ECO:0007669"/>
    <property type="project" value="TreeGrafter"/>
</dbReference>
<evidence type="ECO:0000256" key="5">
    <source>
        <dbReference type="ARBA" id="ARBA00022832"/>
    </source>
</evidence>